<evidence type="ECO:0000256" key="8">
    <source>
        <dbReference type="HAMAP-Rule" id="MF_03226"/>
    </source>
</evidence>
<evidence type="ECO:0000313" key="10">
    <source>
        <dbReference type="EMBL" id="CAG4642869.1"/>
    </source>
</evidence>
<feature type="region of interest" description="Disordered" evidence="9">
    <location>
        <begin position="258"/>
        <end position="280"/>
    </location>
</feature>
<comment type="function">
    <text evidence="8">Part of the spliceosome which catalyzes two sequential transesterification reactions, first the excision of the non-coding intron from pre-mRNA and then the ligation of the coding exons to form the mature mRNA. Plays a role in stabilizing the structure of the spliceosome catalytic core and docking of the branch helix into the active site, producing 5'-exon and lariat intron-3'-intermediates.</text>
</comment>
<feature type="binding site" evidence="8">
    <location>
        <position position="80"/>
    </location>
    <ligand>
        <name>Zn(2+)</name>
        <dbReference type="ChEBI" id="CHEBI:29105"/>
    </ligand>
</feature>
<feature type="compositionally biased region" description="Basic and acidic residues" evidence="9">
    <location>
        <begin position="325"/>
        <end position="340"/>
    </location>
</feature>
<sequence>MSERKVLNKYYPPDFDPSKIPRVRQAKNRQFTVRLMAPFNMKCKTCGEYIYKGKKFNARKEDVDNENYLGIRIYRFYIKCTRCLSEISFKTDPVSTDYVIEAGATRNFMALKLAEEQAQREVDAEKEEERTNPMKLLENRTKASRGEIETVEALEELKELNKRKVAINYDGMLDRYDQLRQTDLVNQEMQDELEIRAIFGERTGDGKIIKRIADASDSSEDDASAAVFWNQKRSGCNQMWSDDSQLVGTDAIKVSAGSDSKQTLSAVTRSPPAPQPKSVTTLESPLKCSMFLCTQVNAAVTSVRPRFDSTVKSALSLITSDSEEENQRDTDNENDGYWRE</sequence>
<dbReference type="Pfam" id="PF04502">
    <property type="entry name" value="Saf4_Yju2"/>
    <property type="match status" value="1"/>
</dbReference>
<dbReference type="InterPro" id="IPR043701">
    <property type="entry name" value="Yju2"/>
</dbReference>
<keyword evidence="6" id="KW-0508">mRNA splicing</keyword>
<dbReference type="PANTHER" id="PTHR12111:SF1">
    <property type="entry name" value="SPLICING FACTOR YJU2"/>
    <property type="match status" value="1"/>
</dbReference>
<dbReference type="HAMAP" id="MF_03226">
    <property type="entry name" value="YJU2"/>
    <property type="match status" value="1"/>
</dbReference>
<keyword evidence="2" id="KW-0507">mRNA processing</keyword>
<evidence type="ECO:0000256" key="9">
    <source>
        <dbReference type="SAM" id="MobiDB-lite"/>
    </source>
</evidence>
<evidence type="ECO:0000256" key="5">
    <source>
        <dbReference type="ARBA" id="ARBA00022833"/>
    </source>
</evidence>
<feature type="binding site" evidence="8">
    <location>
        <position position="83"/>
    </location>
    <ligand>
        <name>Zn(2+)</name>
        <dbReference type="ChEBI" id="CHEBI:29105"/>
    </ligand>
</feature>
<gene>
    <name evidence="10" type="primary">EOG090X0G3U</name>
</gene>
<keyword evidence="3 8" id="KW-0479">Metal-binding</keyword>
<keyword evidence="7 8" id="KW-0539">Nucleus</keyword>
<feature type="compositionally biased region" description="Polar residues" evidence="9">
    <location>
        <begin position="258"/>
        <end position="268"/>
    </location>
</feature>
<comment type="subcellular location">
    <subcellularLocation>
        <location evidence="1 8">Nucleus</location>
    </subcellularLocation>
</comment>
<dbReference type="AlphaFoldDB" id="A0A9N6ZFK9"/>
<evidence type="ECO:0000256" key="7">
    <source>
        <dbReference type="ARBA" id="ARBA00023242"/>
    </source>
</evidence>
<dbReference type="EMBL" id="OC986214">
    <property type="protein sequence ID" value="CAG4642869.1"/>
    <property type="molecule type" value="Genomic_DNA"/>
</dbReference>
<evidence type="ECO:0000256" key="6">
    <source>
        <dbReference type="ARBA" id="ARBA00023187"/>
    </source>
</evidence>
<feature type="binding site" evidence="8">
    <location>
        <position position="43"/>
    </location>
    <ligand>
        <name>Zn(2+)</name>
        <dbReference type="ChEBI" id="CHEBI:29105"/>
    </ligand>
</feature>
<evidence type="ECO:0000256" key="2">
    <source>
        <dbReference type="ARBA" id="ARBA00022664"/>
    </source>
</evidence>
<comment type="similarity">
    <text evidence="8">Belongs to the CWC16 family. YJU2 subfamily.</text>
</comment>
<name>A0A9N6ZFK9_9CRUS</name>
<dbReference type="GO" id="GO:0000349">
    <property type="term" value="P:generation of catalytic spliceosome for first transesterification step"/>
    <property type="evidence" value="ECO:0007669"/>
    <property type="project" value="UniProtKB-UniRule"/>
</dbReference>
<dbReference type="GO" id="GO:0046872">
    <property type="term" value="F:metal ion binding"/>
    <property type="evidence" value="ECO:0007669"/>
    <property type="project" value="UniProtKB-KW"/>
</dbReference>
<proteinExistence type="inferred from homology"/>
<dbReference type="GO" id="GO:0071006">
    <property type="term" value="C:U2-type catalytic step 1 spliceosome"/>
    <property type="evidence" value="ECO:0007669"/>
    <property type="project" value="UniProtKB-UniRule"/>
</dbReference>
<evidence type="ECO:0000256" key="4">
    <source>
        <dbReference type="ARBA" id="ARBA00022728"/>
    </source>
</evidence>
<dbReference type="InterPro" id="IPR007590">
    <property type="entry name" value="Saf4/Yju2"/>
</dbReference>
<organism evidence="10">
    <name type="scientific">Evadne anonyx</name>
    <dbReference type="NCBI Taxonomy" id="141404"/>
    <lineage>
        <taxon>Eukaryota</taxon>
        <taxon>Metazoa</taxon>
        <taxon>Ecdysozoa</taxon>
        <taxon>Arthropoda</taxon>
        <taxon>Crustacea</taxon>
        <taxon>Branchiopoda</taxon>
        <taxon>Diplostraca</taxon>
        <taxon>Cladocera</taxon>
        <taxon>Onychopoda</taxon>
        <taxon>Podonidae</taxon>
        <taxon>Evadne</taxon>
    </lineage>
</organism>
<reference evidence="10" key="1">
    <citation type="submission" date="2021-04" db="EMBL/GenBank/DDBJ databases">
        <authorList>
            <person name="Cornetti L."/>
        </authorList>
    </citation>
    <scope>NUCLEOTIDE SEQUENCE</scope>
</reference>
<keyword evidence="5 8" id="KW-0862">Zinc</keyword>
<comment type="subunit">
    <text evidence="8">Component of the spliceosome. Present in the activated B complex, the catalytically activated B* complex which catalyzes the branching, the catalytic step 1 C complex catalyzing the exon ligation, and the postcatalytic P complex containing the ligated exons (mRNA) and the excised lariat intron.</text>
</comment>
<evidence type="ECO:0000256" key="3">
    <source>
        <dbReference type="ARBA" id="ARBA00022723"/>
    </source>
</evidence>
<evidence type="ECO:0000256" key="1">
    <source>
        <dbReference type="ARBA" id="ARBA00004123"/>
    </source>
</evidence>
<feature type="region of interest" description="Disordered" evidence="9">
    <location>
        <begin position="318"/>
        <end position="340"/>
    </location>
</feature>
<protein>
    <recommendedName>
        <fullName evidence="8">Splicing factor YJU2</fullName>
    </recommendedName>
</protein>
<dbReference type="PANTHER" id="PTHR12111">
    <property type="entry name" value="SPLICING FACTOR YJU2"/>
    <property type="match status" value="1"/>
</dbReference>
<keyword evidence="4 8" id="KW-0747">Spliceosome</keyword>
<accession>A0A9N6ZFK9</accession>
<feature type="binding site" evidence="8">
    <location>
        <position position="46"/>
    </location>
    <ligand>
        <name>Zn(2+)</name>
        <dbReference type="ChEBI" id="CHEBI:29105"/>
    </ligand>
</feature>